<evidence type="ECO:0000256" key="3">
    <source>
        <dbReference type="ARBA" id="ARBA00023125"/>
    </source>
</evidence>
<dbReference type="CDD" id="cd00165">
    <property type="entry name" value="S4"/>
    <property type="match status" value="1"/>
</dbReference>
<dbReference type="InterPro" id="IPR036986">
    <property type="entry name" value="S4_RNA-bd_sf"/>
</dbReference>
<evidence type="ECO:0000313" key="8">
    <source>
        <dbReference type="Proteomes" id="UP001061302"/>
    </source>
</evidence>
<keyword evidence="8" id="KW-1185">Reference proteome</keyword>
<name>A0ABY6DSJ3_9NEIS</name>
<evidence type="ECO:0000256" key="5">
    <source>
        <dbReference type="SAM" id="MobiDB-lite"/>
    </source>
</evidence>
<evidence type="ECO:0000256" key="4">
    <source>
        <dbReference type="PROSITE-ProRule" id="PRU00182"/>
    </source>
</evidence>
<sequence>MTDNDKVRLDKWLWAARFFKTRVLASGAIEGGHVQVNDERPKPARVLRLGDRLRIRTAHGEFEVTVAALSDRRGPAEQARLLYQETADSMARREAAALEQALAPQFEHPLSKGRPTKKWRRQLDRFDHKHSKD</sequence>
<feature type="region of interest" description="Disordered" evidence="5">
    <location>
        <begin position="101"/>
        <end position="133"/>
    </location>
</feature>
<evidence type="ECO:0000256" key="2">
    <source>
        <dbReference type="ARBA" id="ARBA00022884"/>
    </source>
</evidence>
<dbReference type="Pfam" id="PF01479">
    <property type="entry name" value="S4"/>
    <property type="match status" value="1"/>
</dbReference>
<organism evidence="7 8">
    <name type="scientific">Chitiniphilus purpureus</name>
    <dbReference type="NCBI Taxonomy" id="2981137"/>
    <lineage>
        <taxon>Bacteria</taxon>
        <taxon>Pseudomonadati</taxon>
        <taxon>Pseudomonadota</taxon>
        <taxon>Betaproteobacteria</taxon>
        <taxon>Neisseriales</taxon>
        <taxon>Chitinibacteraceae</taxon>
        <taxon>Chitiniphilus</taxon>
    </lineage>
</organism>
<dbReference type="SMART" id="SM00363">
    <property type="entry name" value="S4"/>
    <property type="match status" value="1"/>
</dbReference>
<comment type="similarity">
    <text evidence="1">Belongs to the HSP15 family.</text>
</comment>
<keyword evidence="2 4" id="KW-0694">RNA-binding</keyword>
<dbReference type="Gene3D" id="3.10.290.10">
    <property type="entry name" value="RNA-binding S4 domain"/>
    <property type="match status" value="1"/>
</dbReference>
<dbReference type="SUPFAM" id="SSF55174">
    <property type="entry name" value="Alpha-L RNA-binding motif"/>
    <property type="match status" value="1"/>
</dbReference>
<dbReference type="Proteomes" id="UP001061302">
    <property type="component" value="Chromosome"/>
</dbReference>
<proteinExistence type="inferred from homology"/>
<dbReference type="InterPro" id="IPR002942">
    <property type="entry name" value="S4_RNA-bd"/>
</dbReference>
<feature type="domain" description="RNA-binding S4" evidence="6">
    <location>
        <begin position="7"/>
        <end position="70"/>
    </location>
</feature>
<evidence type="ECO:0000256" key="1">
    <source>
        <dbReference type="ARBA" id="ARBA00008396"/>
    </source>
</evidence>
<accession>A0ABY6DSJ3</accession>
<gene>
    <name evidence="7" type="ORF">N8I74_12830</name>
</gene>
<dbReference type="EMBL" id="CP106753">
    <property type="protein sequence ID" value="UXY17322.1"/>
    <property type="molecule type" value="Genomic_DNA"/>
</dbReference>
<protein>
    <submittedName>
        <fullName evidence="7">RNA-binding S4 domain-containing protein</fullName>
    </submittedName>
</protein>
<dbReference type="InterPro" id="IPR025708">
    <property type="entry name" value="HSP15"/>
</dbReference>
<dbReference type="PIRSF" id="PIRSF016821">
    <property type="entry name" value="HSP15"/>
    <property type="match status" value="1"/>
</dbReference>
<keyword evidence="3" id="KW-0238">DNA-binding</keyword>
<evidence type="ECO:0000313" key="7">
    <source>
        <dbReference type="EMBL" id="UXY17322.1"/>
    </source>
</evidence>
<evidence type="ECO:0000259" key="6">
    <source>
        <dbReference type="SMART" id="SM00363"/>
    </source>
</evidence>
<dbReference type="PROSITE" id="PS50889">
    <property type="entry name" value="S4"/>
    <property type="match status" value="1"/>
</dbReference>
<reference evidence="7" key="1">
    <citation type="submission" date="2022-10" db="EMBL/GenBank/DDBJ databases">
        <title>Chitiniphilus purpureus sp. nov., a novel chitin-degrading bacterium isolated from crawfish pond sediment.</title>
        <authorList>
            <person name="Li K."/>
        </authorList>
    </citation>
    <scope>NUCLEOTIDE SEQUENCE</scope>
    <source>
        <strain evidence="7">CD1</strain>
    </source>
</reference>